<proteinExistence type="predicted"/>
<dbReference type="PANTHER" id="PTHR33989">
    <property type="match status" value="1"/>
</dbReference>
<feature type="transmembrane region" description="Helical" evidence="1">
    <location>
        <begin position="51"/>
        <end position="73"/>
    </location>
</feature>
<dbReference type="PANTHER" id="PTHR33989:SF4">
    <property type="entry name" value="PTS SYSTEM N,N'-DIACETYLCHITOBIOSE-SPECIFIC EIIC COMPONENT"/>
    <property type="match status" value="1"/>
</dbReference>
<feature type="transmembrane region" description="Helical" evidence="1">
    <location>
        <begin position="113"/>
        <end position="132"/>
    </location>
</feature>
<dbReference type="PROSITE" id="PS51105">
    <property type="entry name" value="PTS_EIIC_TYPE_3"/>
    <property type="match status" value="1"/>
</dbReference>
<evidence type="ECO:0000313" key="4">
    <source>
        <dbReference type="Proteomes" id="UP000030023"/>
    </source>
</evidence>
<dbReference type="InterPro" id="IPR004501">
    <property type="entry name" value="PTS_EIIC_3"/>
</dbReference>
<evidence type="ECO:0000256" key="1">
    <source>
        <dbReference type="SAM" id="Phobius"/>
    </source>
</evidence>
<feature type="non-terminal residue" evidence="3">
    <location>
        <position position="1"/>
    </location>
</feature>
<feature type="transmembrane region" description="Helical" evidence="1">
    <location>
        <begin position="164"/>
        <end position="187"/>
    </location>
</feature>
<keyword evidence="1" id="KW-0812">Transmembrane</keyword>
<gene>
    <name evidence="3" type="ORF">Q757_05370</name>
</gene>
<evidence type="ECO:0000259" key="2">
    <source>
        <dbReference type="PROSITE" id="PS51105"/>
    </source>
</evidence>
<comment type="caution">
    <text evidence="3">The sequence shown here is derived from an EMBL/GenBank/DDBJ whole genome shotgun (WGS) entry which is preliminary data.</text>
</comment>
<feature type="domain" description="PTS EIIC type-3" evidence="2">
    <location>
        <begin position="1"/>
        <end position="182"/>
    </location>
</feature>
<accession>A0ABR4XQI9</accession>
<dbReference type="InterPro" id="IPR051088">
    <property type="entry name" value="PTS_Sugar-EIIC/EIIB"/>
</dbReference>
<dbReference type="Proteomes" id="UP000030023">
    <property type="component" value="Unassembled WGS sequence"/>
</dbReference>
<name>A0ABR4XQI9_9LACO</name>
<keyword evidence="4" id="KW-1185">Reference proteome</keyword>
<dbReference type="EMBL" id="AXCV01000229">
    <property type="protein sequence ID" value="KGO31737.1"/>
    <property type="molecule type" value="Genomic_DNA"/>
</dbReference>
<keyword evidence="1" id="KW-0472">Membrane</keyword>
<organism evidence="3 4">
    <name type="scientific">Oenococcus alcoholitolerans</name>
    <dbReference type="NCBI Taxonomy" id="931074"/>
    <lineage>
        <taxon>Bacteria</taxon>
        <taxon>Bacillati</taxon>
        <taxon>Bacillota</taxon>
        <taxon>Bacilli</taxon>
        <taxon>Lactobacillales</taxon>
        <taxon>Lactobacillaceae</taxon>
        <taxon>Oenococcus</taxon>
    </lineage>
</organism>
<protein>
    <recommendedName>
        <fullName evidence="2">PTS EIIC type-3 domain-containing protein</fullName>
    </recommendedName>
</protein>
<reference evidence="3 4" key="1">
    <citation type="journal article" date="2014" name="Antonie Van Leeuwenhoek">
        <title>Oenococcus alcoholitolerans sp. nov., a lactic acid bacteria isolated from cachaca and ethanol fermentation processes.</title>
        <authorList>
            <person name="Badotti F."/>
            <person name="Moreira A.P."/>
            <person name="Tonon L.A."/>
            <person name="de Lucena B.T."/>
            <person name="Gomes Fde C."/>
            <person name="Kruger R."/>
            <person name="Thompson C.C."/>
            <person name="de Morais M.A.Jr."/>
            <person name="Rosa C.A."/>
            <person name="Thompson F.L."/>
        </authorList>
    </citation>
    <scope>NUCLEOTIDE SEQUENCE [LARGE SCALE GENOMIC DNA]</scope>
    <source>
        <strain evidence="3 4">UFRJ-M7.2.18</strain>
    </source>
</reference>
<evidence type="ECO:0000313" key="3">
    <source>
        <dbReference type="EMBL" id="KGO31737.1"/>
    </source>
</evidence>
<sequence length="196" mass="21824">PLRPVFLWTGLPVPSSLSFRDYSLPSAISNLNASLDHHVDHLPFPLNINSLYYSFALFGGTAMTLAIVIAILFLGRKRNDNIVHLARISLLPSFMNSNQIMAFGIPLFLNPYFILPTIFSPLASVILGACFIKLKWITPAVFQLPAYTPNFLGAFISSNGDWRALLASVLILLVSVLIYLPFISHWLKEVDHAKNN</sequence>
<keyword evidence="1" id="KW-1133">Transmembrane helix</keyword>